<feature type="domain" description="CheW-like" evidence="1">
    <location>
        <begin position="6"/>
        <end position="140"/>
    </location>
</feature>
<evidence type="ECO:0000313" key="2">
    <source>
        <dbReference type="EMBL" id="MEK8133154.1"/>
    </source>
</evidence>
<evidence type="ECO:0000313" key="3">
    <source>
        <dbReference type="Proteomes" id="UP001469365"/>
    </source>
</evidence>
<dbReference type="Pfam" id="PF01584">
    <property type="entry name" value="CheW"/>
    <property type="match status" value="1"/>
</dbReference>
<dbReference type="Proteomes" id="UP001469365">
    <property type="component" value="Unassembled WGS sequence"/>
</dbReference>
<reference evidence="2 3" key="1">
    <citation type="submission" date="2024-04" db="EMBL/GenBank/DDBJ databases">
        <title>draft genome sequnece of Paenibacillus filicis.</title>
        <authorList>
            <person name="Kim D.-U."/>
        </authorList>
    </citation>
    <scope>NUCLEOTIDE SEQUENCE [LARGE SCALE GENOMIC DNA]</scope>
    <source>
        <strain evidence="2 3">KACC14197</strain>
    </source>
</reference>
<dbReference type="InterPro" id="IPR039315">
    <property type="entry name" value="CheW"/>
</dbReference>
<dbReference type="InterPro" id="IPR002545">
    <property type="entry name" value="CheW-lke_dom"/>
</dbReference>
<accession>A0ABU9DWR6</accession>
<dbReference type="RefSeq" id="WP_341420287.1">
    <property type="nucleotide sequence ID" value="NZ_JBBPCC010000047.1"/>
</dbReference>
<organism evidence="2 3">
    <name type="scientific">Paenibacillus filicis</name>
    <dbReference type="NCBI Taxonomy" id="669464"/>
    <lineage>
        <taxon>Bacteria</taxon>
        <taxon>Bacillati</taxon>
        <taxon>Bacillota</taxon>
        <taxon>Bacilli</taxon>
        <taxon>Bacillales</taxon>
        <taxon>Paenibacillaceae</taxon>
        <taxon>Paenibacillus</taxon>
    </lineage>
</organism>
<dbReference type="PROSITE" id="PS50851">
    <property type="entry name" value="CHEW"/>
    <property type="match status" value="1"/>
</dbReference>
<evidence type="ECO:0000259" key="1">
    <source>
        <dbReference type="PROSITE" id="PS50851"/>
    </source>
</evidence>
<proteinExistence type="predicted"/>
<gene>
    <name evidence="2" type="ORF">WMW72_35355</name>
</gene>
<dbReference type="SMART" id="SM00260">
    <property type="entry name" value="CheW"/>
    <property type="match status" value="1"/>
</dbReference>
<dbReference type="InterPro" id="IPR036061">
    <property type="entry name" value="CheW-like_dom_sf"/>
</dbReference>
<dbReference type="Gene3D" id="2.40.50.180">
    <property type="entry name" value="CheA-289, Domain 4"/>
    <property type="match status" value="1"/>
</dbReference>
<comment type="caution">
    <text evidence="2">The sequence shown here is derived from an EMBL/GenBank/DDBJ whole genome shotgun (WGS) entry which is preliminary data.</text>
</comment>
<dbReference type="PANTHER" id="PTHR22617">
    <property type="entry name" value="CHEMOTAXIS SENSOR HISTIDINE KINASE-RELATED"/>
    <property type="match status" value="1"/>
</dbReference>
<protein>
    <submittedName>
        <fullName evidence="2">Chemotaxis protein CheW</fullName>
    </submittedName>
</protein>
<dbReference type="SUPFAM" id="SSF50341">
    <property type="entry name" value="CheW-like"/>
    <property type="match status" value="1"/>
</dbReference>
<dbReference type="EMBL" id="JBBPCC010000047">
    <property type="protein sequence ID" value="MEK8133154.1"/>
    <property type="molecule type" value="Genomic_DNA"/>
</dbReference>
<dbReference type="Gene3D" id="2.30.30.40">
    <property type="entry name" value="SH3 Domains"/>
    <property type="match status" value="1"/>
</dbReference>
<name>A0ABU9DWR6_9BACL</name>
<keyword evidence="3" id="KW-1185">Reference proteome</keyword>
<dbReference type="PANTHER" id="PTHR22617:SF23">
    <property type="entry name" value="CHEMOTAXIS PROTEIN CHEW"/>
    <property type="match status" value="1"/>
</dbReference>
<sequence length="140" mass="15503">MSTFLQEQYIELMLGEEHYAIRIQDIDEIIRMKTITDIPGSLPHVKGVINLRNKITPVISLRTLFRLPDVEATKTTRIIVVRHQGESIGIIVDQVHKVSTYSDIVPPPEQVGGVSGARFSGIGLREGCLVGILNMTEVLG</sequence>